<dbReference type="GO" id="GO:0004674">
    <property type="term" value="F:protein serine/threonine kinase activity"/>
    <property type="evidence" value="ECO:0007669"/>
    <property type="project" value="TreeGrafter"/>
</dbReference>
<keyword evidence="3" id="KW-0808">Transferase</keyword>
<dbReference type="SUPFAM" id="SSF56112">
    <property type="entry name" value="Protein kinase-like (PK-like)"/>
    <property type="match status" value="1"/>
</dbReference>
<name>A0A6A6QSL0_9PEZI</name>
<dbReference type="PANTHER" id="PTHR24359">
    <property type="entry name" value="SERINE/THREONINE-PROTEIN KINASE SBK1"/>
    <property type="match status" value="1"/>
</dbReference>
<evidence type="ECO:0000313" key="3">
    <source>
        <dbReference type="EMBL" id="KAF2495498.1"/>
    </source>
</evidence>
<dbReference type="AlphaFoldDB" id="A0A6A6QSL0"/>
<evidence type="ECO:0000256" key="1">
    <source>
        <dbReference type="SAM" id="MobiDB-lite"/>
    </source>
</evidence>
<feature type="domain" description="Protein kinase" evidence="2">
    <location>
        <begin position="82"/>
        <end position="429"/>
    </location>
</feature>
<evidence type="ECO:0000259" key="2">
    <source>
        <dbReference type="PROSITE" id="PS50011"/>
    </source>
</evidence>
<protein>
    <submittedName>
        <fullName evidence="3">Kinase-like protein</fullName>
    </submittedName>
</protein>
<dbReference type="OrthoDB" id="3798183at2759"/>
<keyword evidence="3" id="KW-0418">Kinase</keyword>
<proteinExistence type="predicted"/>
<dbReference type="Pfam" id="PF00069">
    <property type="entry name" value="Pkinase"/>
    <property type="match status" value="1"/>
</dbReference>
<dbReference type="PANTHER" id="PTHR24359:SF1">
    <property type="entry name" value="INHIBITOR OF NUCLEAR FACTOR KAPPA-B KINASE EPSILON SUBUNIT HOMOLOG 1-RELATED"/>
    <property type="match status" value="1"/>
</dbReference>
<accession>A0A6A6QSL0</accession>
<reference evidence="3" key="1">
    <citation type="journal article" date="2020" name="Stud. Mycol.">
        <title>101 Dothideomycetes genomes: a test case for predicting lifestyles and emergence of pathogens.</title>
        <authorList>
            <person name="Haridas S."/>
            <person name="Albert R."/>
            <person name="Binder M."/>
            <person name="Bloem J."/>
            <person name="Labutti K."/>
            <person name="Salamov A."/>
            <person name="Andreopoulos B."/>
            <person name="Baker S."/>
            <person name="Barry K."/>
            <person name="Bills G."/>
            <person name="Bluhm B."/>
            <person name="Cannon C."/>
            <person name="Castanera R."/>
            <person name="Culley D."/>
            <person name="Daum C."/>
            <person name="Ezra D."/>
            <person name="Gonzalez J."/>
            <person name="Henrissat B."/>
            <person name="Kuo A."/>
            <person name="Liang C."/>
            <person name="Lipzen A."/>
            <person name="Lutzoni F."/>
            <person name="Magnuson J."/>
            <person name="Mondo S."/>
            <person name="Nolan M."/>
            <person name="Ohm R."/>
            <person name="Pangilinan J."/>
            <person name="Park H.-J."/>
            <person name="Ramirez L."/>
            <person name="Alfaro M."/>
            <person name="Sun H."/>
            <person name="Tritt A."/>
            <person name="Yoshinaga Y."/>
            <person name="Zwiers L.-H."/>
            <person name="Turgeon B."/>
            <person name="Goodwin S."/>
            <person name="Spatafora J."/>
            <person name="Crous P."/>
            <person name="Grigoriev I."/>
        </authorList>
    </citation>
    <scope>NUCLEOTIDE SEQUENCE</scope>
    <source>
        <strain evidence="3">CBS 269.34</strain>
    </source>
</reference>
<feature type="region of interest" description="Disordered" evidence="1">
    <location>
        <begin position="16"/>
        <end position="50"/>
    </location>
</feature>
<dbReference type="PROSITE" id="PS50011">
    <property type="entry name" value="PROTEIN_KINASE_DOM"/>
    <property type="match status" value="1"/>
</dbReference>
<dbReference type="GO" id="GO:0005524">
    <property type="term" value="F:ATP binding"/>
    <property type="evidence" value="ECO:0007669"/>
    <property type="project" value="InterPro"/>
</dbReference>
<keyword evidence="4" id="KW-1185">Reference proteome</keyword>
<organism evidence="3 4">
    <name type="scientific">Lophium mytilinum</name>
    <dbReference type="NCBI Taxonomy" id="390894"/>
    <lineage>
        <taxon>Eukaryota</taxon>
        <taxon>Fungi</taxon>
        <taxon>Dikarya</taxon>
        <taxon>Ascomycota</taxon>
        <taxon>Pezizomycotina</taxon>
        <taxon>Dothideomycetes</taxon>
        <taxon>Pleosporomycetidae</taxon>
        <taxon>Mytilinidiales</taxon>
        <taxon>Mytilinidiaceae</taxon>
        <taxon>Lophium</taxon>
    </lineage>
</organism>
<dbReference type="Gene3D" id="1.10.510.10">
    <property type="entry name" value="Transferase(Phosphotransferase) domain 1"/>
    <property type="match status" value="1"/>
</dbReference>
<gene>
    <name evidence="3" type="ORF">BU16DRAFT_391124</name>
</gene>
<evidence type="ECO:0000313" key="4">
    <source>
        <dbReference type="Proteomes" id="UP000799750"/>
    </source>
</evidence>
<dbReference type="InterPro" id="IPR011009">
    <property type="entry name" value="Kinase-like_dom_sf"/>
</dbReference>
<dbReference type="InterPro" id="IPR000719">
    <property type="entry name" value="Prot_kinase_dom"/>
</dbReference>
<dbReference type="SMART" id="SM00220">
    <property type="entry name" value="S_TKc"/>
    <property type="match status" value="1"/>
</dbReference>
<dbReference type="EMBL" id="MU004189">
    <property type="protein sequence ID" value="KAF2495498.1"/>
    <property type="molecule type" value="Genomic_DNA"/>
</dbReference>
<dbReference type="Proteomes" id="UP000799750">
    <property type="component" value="Unassembled WGS sequence"/>
</dbReference>
<sequence length="429" mass="48344">MENNIELGGIQAKIQSQGSSFDSRRREVRRRRFQSSEYSTRKRSNNDHALEEESASQPLLLILRILSYHKIRLFSVNPNQRWNLRQALGDGSTFSVDGAELPIWDALAHLRYRNLDIKGPKEKFNFVDHTRISWQHTTLVAYKALVGRKSMDRGMIMQDLITELRVLCHRPLQKHPNFVRLLGVAWISEIDMGYTDDAEPREWPTVVVEKAPHGSLLDFLSSEEFKTTRSSLMAKLNLCIDVLIAIVALHACDILHGDIKCENALVFNTEKGTAENWRVKLSDFGHAILNMQGKGSSGFTRREVIGTDFYSPPELSSAEAVIDVANMKSVDVWCWGLLMWRVLIDGMEYSDAEGHQIDPGAMRALREQGNIAATAKDACKNYLNLHHSREGAALSSIVGILVDALSHNAADRPDALSLLSRLRRASSDR</sequence>